<evidence type="ECO:0000256" key="4">
    <source>
        <dbReference type="ARBA" id="ARBA00011903"/>
    </source>
</evidence>
<dbReference type="NCBIfam" id="TIGR01007">
    <property type="entry name" value="eps_fam"/>
    <property type="match status" value="1"/>
</dbReference>
<sequence>MDLDSTIAIIRRQWRLVAGIALMSALLGCVYVITAVPLYTATASVLIGGSTEGLVSRLSMDQAAADDDATILSQIEILKSDTIGLAVVSKLALATNGEFKASSGGALNTLKRALNVLLDLPSLFVSSDLANNDQEVAARDALGVLQSNMAIARVGKSYVLDVSFTSPSREMSATVANAIADVYITDKLEAKYEATRRASEWLQTRIDELKQKALESDLAVQNYRAENNLLATGLGLIADQQLAQLNTALIVAQADTSKAKAKYDHIQEILKSGQSEAIVPEVLESSISNELRQKYLAASKLEADISSRLGENHIRAIRLREEMNEYRRLMYDELNRISESYKNQLDVAQTREKALLDSVETAKNQSASAGQSSVQLRELERSSETYRNLYQTFLQRYQEAIQQQSFPIAEARIITRPVKPLRPSYPRKLMVVALFGIFGTAAGSMVAGVREIRDRFFRTGEQIRDEVGLEYLGSLPLVDDKPLASATTDRANNQNLFTTSTLASYAVDHPLSVFAETLRSAKMSVDMRKTGEGGRVVGVVSTLPGEGKSTVAINLAQLTASQGARVILIDCDFRNPGSTRAVASHAEKGLLEVLISGTRLQDVTLLNEKTGLAFVPAVVRHRVPNSSELLSSHMMRNVLQLARSKFDYVILDLPPLAPVVDGRGIEPLVDDFVFVIEWGRVSRRIVSTTLSRDEEIQAKCVGAILNKVDTKKMKLYETHGSESYYMSRYISYYSDAA</sequence>
<keyword evidence="14" id="KW-0829">Tyrosine-protein kinase</keyword>
<name>A0AA92C0G6_RHIRH</name>
<keyword evidence="5" id="KW-1003">Cell membrane</keyword>
<keyword evidence="7" id="KW-0808">Transferase</keyword>
<keyword evidence="13 17" id="KW-0472">Membrane</keyword>
<comment type="similarity">
    <text evidence="3">Belongs to the etk/wzc family.</text>
</comment>
<evidence type="ECO:0000256" key="7">
    <source>
        <dbReference type="ARBA" id="ARBA00022679"/>
    </source>
</evidence>
<evidence type="ECO:0000256" key="16">
    <source>
        <dbReference type="SAM" id="Coils"/>
    </source>
</evidence>
<comment type="catalytic activity">
    <reaction evidence="15">
        <text>L-tyrosyl-[protein] + ATP = O-phospho-L-tyrosyl-[protein] + ADP + H(+)</text>
        <dbReference type="Rhea" id="RHEA:10596"/>
        <dbReference type="Rhea" id="RHEA-COMP:10136"/>
        <dbReference type="Rhea" id="RHEA-COMP:20101"/>
        <dbReference type="ChEBI" id="CHEBI:15378"/>
        <dbReference type="ChEBI" id="CHEBI:30616"/>
        <dbReference type="ChEBI" id="CHEBI:46858"/>
        <dbReference type="ChEBI" id="CHEBI:61978"/>
        <dbReference type="ChEBI" id="CHEBI:456216"/>
        <dbReference type="EC" id="2.7.10.2"/>
    </reaction>
</comment>
<dbReference type="Pfam" id="PF13807">
    <property type="entry name" value="GNVR"/>
    <property type="match status" value="1"/>
</dbReference>
<evidence type="ECO:0000256" key="11">
    <source>
        <dbReference type="ARBA" id="ARBA00022840"/>
    </source>
</evidence>
<keyword evidence="16" id="KW-0175">Coiled coil</keyword>
<comment type="subcellular location">
    <subcellularLocation>
        <location evidence="1">Cell inner membrane</location>
        <topology evidence="1">Multi-pass membrane protein</topology>
    </subcellularLocation>
</comment>
<comment type="caution">
    <text evidence="21">The sequence shown here is derived from an EMBL/GenBank/DDBJ whole genome shotgun (WGS) entry which is preliminary data.</text>
</comment>
<dbReference type="InterPro" id="IPR050445">
    <property type="entry name" value="Bact_polysacc_biosynth/exp"/>
</dbReference>
<evidence type="ECO:0000313" key="22">
    <source>
        <dbReference type="Proteomes" id="UP000244335"/>
    </source>
</evidence>
<dbReference type="PANTHER" id="PTHR32309:SF13">
    <property type="entry name" value="FERRIC ENTEROBACTIN TRANSPORT PROTEIN FEPE"/>
    <property type="match status" value="1"/>
</dbReference>
<dbReference type="AlphaFoldDB" id="A0AA92C0G6"/>
<protein>
    <recommendedName>
        <fullName evidence="4">non-specific protein-tyrosine kinase</fullName>
        <ecNumber evidence="4">2.7.10.2</ecNumber>
    </recommendedName>
</protein>
<evidence type="ECO:0000256" key="15">
    <source>
        <dbReference type="ARBA" id="ARBA00051245"/>
    </source>
</evidence>
<evidence type="ECO:0000256" key="5">
    <source>
        <dbReference type="ARBA" id="ARBA00022475"/>
    </source>
</evidence>
<dbReference type="SUPFAM" id="SSF52540">
    <property type="entry name" value="P-loop containing nucleoside triphosphate hydrolases"/>
    <property type="match status" value="1"/>
</dbReference>
<feature type="transmembrane region" description="Helical" evidence="17">
    <location>
        <begin position="16"/>
        <end position="39"/>
    </location>
</feature>
<accession>A0AA92C0G6</accession>
<dbReference type="InterPro" id="IPR005700">
    <property type="entry name" value="EPS_ExoP-like"/>
</dbReference>
<dbReference type="GO" id="GO:0005524">
    <property type="term" value="F:ATP binding"/>
    <property type="evidence" value="ECO:0007669"/>
    <property type="project" value="UniProtKB-KW"/>
</dbReference>
<dbReference type="InterPro" id="IPR027417">
    <property type="entry name" value="P-loop_NTPase"/>
</dbReference>
<dbReference type="PANTHER" id="PTHR32309">
    <property type="entry name" value="TYROSINE-PROTEIN KINASE"/>
    <property type="match status" value="1"/>
</dbReference>
<feature type="domain" description="AAA" evidence="19">
    <location>
        <begin position="536"/>
        <end position="656"/>
    </location>
</feature>
<dbReference type="InterPro" id="IPR032807">
    <property type="entry name" value="GNVR"/>
</dbReference>
<feature type="domain" description="Polysaccharide chain length determinant N-terminal" evidence="18">
    <location>
        <begin position="1"/>
        <end position="91"/>
    </location>
</feature>
<evidence type="ECO:0000256" key="13">
    <source>
        <dbReference type="ARBA" id="ARBA00023136"/>
    </source>
</evidence>
<evidence type="ECO:0000259" key="20">
    <source>
        <dbReference type="Pfam" id="PF13807"/>
    </source>
</evidence>
<dbReference type="NCBIfam" id="TIGR01005">
    <property type="entry name" value="eps_transp_fam"/>
    <property type="match status" value="1"/>
</dbReference>
<evidence type="ECO:0000256" key="10">
    <source>
        <dbReference type="ARBA" id="ARBA00022777"/>
    </source>
</evidence>
<dbReference type="Pfam" id="PF13614">
    <property type="entry name" value="AAA_31"/>
    <property type="match status" value="1"/>
</dbReference>
<evidence type="ECO:0000256" key="14">
    <source>
        <dbReference type="ARBA" id="ARBA00023137"/>
    </source>
</evidence>
<keyword evidence="8 17" id="KW-0812">Transmembrane</keyword>
<evidence type="ECO:0000256" key="12">
    <source>
        <dbReference type="ARBA" id="ARBA00022989"/>
    </source>
</evidence>
<dbReference type="InterPro" id="IPR005702">
    <property type="entry name" value="Wzc-like_C"/>
</dbReference>
<organism evidence="21 22">
    <name type="scientific">Rhizobium rhizogenes</name>
    <name type="common">Agrobacterium rhizogenes</name>
    <dbReference type="NCBI Taxonomy" id="359"/>
    <lineage>
        <taxon>Bacteria</taxon>
        <taxon>Pseudomonadati</taxon>
        <taxon>Pseudomonadota</taxon>
        <taxon>Alphaproteobacteria</taxon>
        <taxon>Hyphomicrobiales</taxon>
        <taxon>Rhizobiaceae</taxon>
        <taxon>Rhizobium/Agrobacterium group</taxon>
        <taxon>Rhizobium</taxon>
    </lineage>
</organism>
<evidence type="ECO:0000259" key="18">
    <source>
        <dbReference type="Pfam" id="PF02706"/>
    </source>
</evidence>
<feature type="coiled-coil region" evidence="16">
    <location>
        <begin position="192"/>
        <end position="226"/>
    </location>
</feature>
<keyword evidence="12 17" id="KW-1133">Transmembrane helix</keyword>
<keyword evidence="6" id="KW-0997">Cell inner membrane</keyword>
<evidence type="ECO:0000256" key="3">
    <source>
        <dbReference type="ARBA" id="ARBA00008883"/>
    </source>
</evidence>
<evidence type="ECO:0000313" key="21">
    <source>
        <dbReference type="EMBL" id="PVE50932.1"/>
    </source>
</evidence>
<dbReference type="Pfam" id="PF02706">
    <property type="entry name" value="Wzz"/>
    <property type="match status" value="1"/>
</dbReference>
<evidence type="ECO:0000256" key="17">
    <source>
        <dbReference type="SAM" id="Phobius"/>
    </source>
</evidence>
<proteinExistence type="inferred from homology"/>
<evidence type="ECO:0000256" key="1">
    <source>
        <dbReference type="ARBA" id="ARBA00004429"/>
    </source>
</evidence>
<dbReference type="EC" id="2.7.10.2" evidence="4"/>
<reference evidence="21 22" key="1">
    <citation type="submission" date="2018-04" db="EMBL/GenBank/DDBJ databases">
        <authorList>
            <person name="Hagen T."/>
        </authorList>
    </citation>
    <scope>NUCLEOTIDE SEQUENCE [LARGE SCALE GENOMIC DNA]</scope>
    <source>
        <strain evidence="21 22">TPD7009</strain>
    </source>
</reference>
<keyword evidence="11" id="KW-0067">ATP-binding</keyword>
<dbReference type="GO" id="GO:0004715">
    <property type="term" value="F:non-membrane spanning protein tyrosine kinase activity"/>
    <property type="evidence" value="ECO:0007669"/>
    <property type="project" value="UniProtKB-EC"/>
</dbReference>
<dbReference type="CDD" id="cd05387">
    <property type="entry name" value="BY-kinase"/>
    <property type="match status" value="1"/>
</dbReference>
<evidence type="ECO:0000259" key="19">
    <source>
        <dbReference type="Pfam" id="PF13614"/>
    </source>
</evidence>
<evidence type="ECO:0000256" key="8">
    <source>
        <dbReference type="ARBA" id="ARBA00022692"/>
    </source>
</evidence>
<feature type="domain" description="Tyrosine-protein kinase G-rich" evidence="20">
    <location>
        <begin position="378"/>
        <end position="451"/>
    </location>
</feature>
<evidence type="ECO:0000256" key="6">
    <source>
        <dbReference type="ARBA" id="ARBA00022519"/>
    </source>
</evidence>
<gene>
    <name evidence="21" type="ORF">DC430_19820</name>
</gene>
<dbReference type="Proteomes" id="UP000244335">
    <property type="component" value="Unassembled WGS sequence"/>
</dbReference>
<evidence type="ECO:0000256" key="2">
    <source>
        <dbReference type="ARBA" id="ARBA00007316"/>
    </source>
</evidence>
<evidence type="ECO:0000256" key="9">
    <source>
        <dbReference type="ARBA" id="ARBA00022741"/>
    </source>
</evidence>
<dbReference type="GO" id="GO:0005886">
    <property type="term" value="C:plasma membrane"/>
    <property type="evidence" value="ECO:0007669"/>
    <property type="project" value="UniProtKB-SubCell"/>
</dbReference>
<keyword evidence="9" id="KW-0547">Nucleotide-binding</keyword>
<dbReference type="InterPro" id="IPR025669">
    <property type="entry name" value="AAA_dom"/>
</dbReference>
<dbReference type="EMBL" id="QDFR01000009">
    <property type="protein sequence ID" value="PVE50932.1"/>
    <property type="molecule type" value="Genomic_DNA"/>
</dbReference>
<keyword evidence="10" id="KW-0418">Kinase</keyword>
<dbReference type="Gene3D" id="3.40.50.300">
    <property type="entry name" value="P-loop containing nucleotide triphosphate hydrolases"/>
    <property type="match status" value="1"/>
</dbReference>
<dbReference type="InterPro" id="IPR003856">
    <property type="entry name" value="LPS_length_determ_N"/>
</dbReference>
<comment type="similarity">
    <text evidence="2">Belongs to the CpsD/CapB family.</text>
</comment>